<gene>
    <name evidence="3" type="ORF">Air01nite_18220</name>
</gene>
<dbReference type="InterPro" id="IPR036291">
    <property type="entry name" value="NAD(P)-bd_dom_sf"/>
</dbReference>
<dbReference type="Gene3D" id="3.40.50.720">
    <property type="entry name" value="NAD(P)-binding Rossmann-like Domain"/>
    <property type="match status" value="1"/>
</dbReference>
<evidence type="ECO:0000259" key="2">
    <source>
        <dbReference type="SMART" id="SM00822"/>
    </source>
</evidence>
<comment type="similarity">
    <text evidence="1">Belongs to the short-chain dehydrogenases/reductases (SDR) family.</text>
</comment>
<dbReference type="InterPro" id="IPR057326">
    <property type="entry name" value="KR_dom"/>
</dbReference>
<dbReference type="InterPro" id="IPR002347">
    <property type="entry name" value="SDR_fam"/>
</dbReference>
<evidence type="ECO:0000256" key="1">
    <source>
        <dbReference type="ARBA" id="ARBA00006484"/>
    </source>
</evidence>
<dbReference type="CDD" id="cd05233">
    <property type="entry name" value="SDR_c"/>
    <property type="match status" value="1"/>
</dbReference>
<organism evidence="3 4">
    <name type="scientific">Asanoa iriomotensis</name>
    <dbReference type="NCBI Taxonomy" id="234613"/>
    <lineage>
        <taxon>Bacteria</taxon>
        <taxon>Bacillati</taxon>
        <taxon>Actinomycetota</taxon>
        <taxon>Actinomycetes</taxon>
        <taxon>Micromonosporales</taxon>
        <taxon>Micromonosporaceae</taxon>
        <taxon>Asanoa</taxon>
    </lineage>
</organism>
<dbReference type="RefSeq" id="WP_203701532.1">
    <property type="nucleotide sequence ID" value="NZ_BAAALU010000010.1"/>
</dbReference>
<keyword evidence="4" id="KW-1185">Reference proteome</keyword>
<feature type="domain" description="Ketoreductase" evidence="2">
    <location>
        <begin position="5"/>
        <end position="160"/>
    </location>
</feature>
<dbReference type="NCBIfam" id="NF005559">
    <property type="entry name" value="PRK07231.1"/>
    <property type="match status" value="1"/>
</dbReference>
<comment type="caution">
    <text evidence="3">The sequence shown here is derived from an EMBL/GenBank/DDBJ whole genome shotgun (WGS) entry which is preliminary data.</text>
</comment>
<proteinExistence type="inferred from homology"/>
<name>A0ABQ4BYW8_9ACTN</name>
<dbReference type="SMART" id="SM00822">
    <property type="entry name" value="PKS_KR"/>
    <property type="match status" value="1"/>
</dbReference>
<dbReference type="PANTHER" id="PTHR42760">
    <property type="entry name" value="SHORT-CHAIN DEHYDROGENASES/REDUCTASES FAMILY MEMBER"/>
    <property type="match status" value="1"/>
</dbReference>
<dbReference type="Proteomes" id="UP000624325">
    <property type="component" value="Unassembled WGS sequence"/>
</dbReference>
<protein>
    <submittedName>
        <fullName evidence="3">2-deoxy-D-gluconate 3-dehydrogenase</fullName>
    </submittedName>
</protein>
<dbReference type="SUPFAM" id="SSF51735">
    <property type="entry name" value="NAD(P)-binding Rossmann-fold domains"/>
    <property type="match status" value="1"/>
</dbReference>
<evidence type="ECO:0000313" key="4">
    <source>
        <dbReference type="Proteomes" id="UP000624325"/>
    </source>
</evidence>
<dbReference type="Pfam" id="PF13561">
    <property type="entry name" value="adh_short_C2"/>
    <property type="match status" value="1"/>
</dbReference>
<evidence type="ECO:0000313" key="3">
    <source>
        <dbReference type="EMBL" id="GIF55727.1"/>
    </source>
</evidence>
<dbReference type="EMBL" id="BONC01000009">
    <property type="protein sequence ID" value="GIF55727.1"/>
    <property type="molecule type" value="Genomic_DNA"/>
</dbReference>
<dbReference type="PRINTS" id="PR00081">
    <property type="entry name" value="GDHRDH"/>
</dbReference>
<sequence length="239" mass="24943">MHTDRVYVVTGGTRGIGAAIAQGLRDDGARVCVLARQPDPAEGVAVDLADPSSVPAAFERVLDRWGRIDGLVNNAGISKVGPSLDYDLADFARILDVNVTSLFACSQAAAKAMAAQGGGSIVSIASMTSFTGQPERAAYIASKHAVLGLTRALANDWGPHGIRVNAVSPGYIRTDLTTDLIARGVLDVDAIEGRMPLRRFGQPSDVVGAVKFLLSAEAGYTTGQALVVDGGWTVNGYFK</sequence>
<reference evidence="3 4" key="1">
    <citation type="submission" date="2021-01" db="EMBL/GenBank/DDBJ databases">
        <title>Whole genome shotgun sequence of Asanoa iriomotensis NBRC 100142.</title>
        <authorList>
            <person name="Komaki H."/>
            <person name="Tamura T."/>
        </authorList>
    </citation>
    <scope>NUCLEOTIDE SEQUENCE [LARGE SCALE GENOMIC DNA]</scope>
    <source>
        <strain evidence="3 4">NBRC 100142</strain>
    </source>
</reference>
<dbReference type="PRINTS" id="PR00080">
    <property type="entry name" value="SDRFAMILY"/>
</dbReference>
<accession>A0ABQ4BYW8</accession>